<evidence type="ECO:0000313" key="9">
    <source>
        <dbReference type="EMBL" id="VDM97284.1"/>
    </source>
</evidence>
<dbReference type="PANTHER" id="PTHR46469:SF1">
    <property type="entry name" value="TRANSCRIPTION INITIATION FACTOR TFIID SUBUNIT 8"/>
    <property type="match status" value="1"/>
</dbReference>
<evidence type="ECO:0000256" key="4">
    <source>
        <dbReference type="ARBA" id="ARBA00023015"/>
    </source>
</evidence>
<dbReference type="OMA" id="AVTTRQM"/>
<keyword evidence="5" id="KW-0804">Transcription</keyword>
<protein>
    <recommendedName>
        <fullName evidence="3">Transcription initiation factor TFIID subunit 8</fullName>
    </recommendedName>
</protein>
<dbReference type="STRING" id="103827.A0A0N5CNE6"/>
<dbReference type="Pfam" id="PF07524">
    <property type="entry name" value="Bromo_TP"/>
    <property type="match status" value="1"/>
</dbReference>
<keyword evidence="10" id="KW-1185">Reference proteome</keyword>
<dbReference type="PROSITE" id="PS50828">
    <property type="entry name" value="SMR"/>
    <property type="match status" value="1"/>
</dbReference>
<evidence type="ECO:0000256" key="7">
    <source>
        <dbReference type="SAM" id="MobiDB-lite"/>
    </source>
</evidence>
<evidence type="ECO:0000313" key="10">
    <source>
        <dbReference type="Proteomes" id="UP000276776"/>
    </source>
</evidence>
<dbReference type="Gene3D" id="1.10.20.10">
    <property type="entry name" value="Histone, subunit A"/>
    <property type="match status" value="1"/>
</dbReference>
<dbReference type="InterPro" id="IPR006565">
    <property type="entry name" value="BTP"/>
</dbReference>
<dbReference type="CDD" id="cd08049">
    <property type="entry name" value="TAF8"/>
    <property type="match status" value="1"/>
</dbReference>
<comment type="similarity">
    <text evidence="2">Belongs to the TAF8 family.</text>
</comment>
<dbReference type="GO" id="GO:0005669">
    <property type="term" value="C:transcription factor TFIID complex"/>
    <property type="evidence" value="ECO:0007669"/>
    <property type="project" value="InterPro"/>
</dbReference>
<comment type="subcellular location">
    <subcellularLocation>
        <location evidence="1">Nucleus</location>
    </subcellularLocation>
</comment>
<evidence type="ECO:0000256" key="2">
    <source>
        <dbReference type="ARBA" id="ARBA00008767"/>
    </source>
</evidence>
<dbReference type="Gene3D" id="3.30.1370.110">
    <property type="match status" value="1"/>
</dbReference>
<keyword evidence="6" id="KW-0539">Nucleus</keyword>
<dbReference type="Pfam" id="PF10406">
    <property type="entry name" value="TAF8_C"/>
    <property type="match status" value="1"/>
</dbReference>
<organism evidence="11">
    <name type="scientific">Thelazia callipaeda</name>
    <name type="common">Oriental eyeworm</name>
    <name type="synonym">Parasitic nematode</name>
    <dbReference type="NCBI Taxonomy" id="103827"/>
    <lineage>
        <taxon>Eukaryota</taxon>
        <taxon>Metazoa</taxon>
        <taxon>Ecdysozoa</taxon>
        <taxon>Nematoda</taxon>
        <taxon>Chromadorea</taxon>
        <taxon>Rhabditida</taxon>
        <taxon>Spirurina</taxon>
        <taxon>Spiruromorpha</taxon>
        <taxon>Thelazioidea</taxon>
        <taxon>Thelaziidae</taxon>
        <taxon>Thelazia</taxon>
    </lineage>
</organism>
<dbReference type="AlphaFoldDB" id="A0A0N5CNE6"/>
<dbReference type="SMART" id="SM00576">
    <property type="entry name" value="BTP"/>
    <property type="match status" value="1"/>
</dbReference>
<dbReference type="InterPro" id="IPR019473">
    <property type="entry name" value="TFIID_su8_C"/>
</dbReference>
<dbReference type="SMART" id="SM00463">
    <property type="entry name" value="SMR"/>
    <property type="match status" value="1"/>
</dbReference>
<evidence type="ECO:0000256" key="3">
    <source>
        <dbReference type="ARBA" id="ARBA00017307"/>
    </source>
</evidence>
<dbReference type="OrthoDB" id="2193813at2759"/>
<evidence type="ECO:0000259" key="8">
    <source>
        <dbReference type="PROSITE" id="PS50828"/>
    </source>
</evidence>
<dbReference type="GO" id="GO:0006367">
    <property type="term" value="P:transcription initiation at RNA polymerase II promoter"/>
    <property type="evidence" value="ECO:0007669"/>
    <property type="project" value="TreeGrafter"/>
</dbReference>
<dbReference type="InterPro" id="IPR036063">
    <property type="entry name" value="Smr_dom_sf"/>
</dbReference>
<dbReference type="SUPFAM" id="SSF160443">
    <property type="entry name" value="SMR domain-like"/>
    <property type="match status" value="1"/>
</dbReference>
<accession>A0A0N5CNE6</accession>
<evidence type="ECO:0000256" key="6">
    <source>
        <dbReference type="ARBA" id="ARBA00023242"/>
    </source>
</evidence>
<proteinExistence type="inferred from homology"/>
<dbReference type="GO" id="GO:0046982">
    <property type="term" value="F:protein heterodimerization activity"/>
    <property type="evidence" value="ECO:0007669"/>
    <property type="project" value="InterPro"/>
</dbReference>
<dbReference type="InterPro" id="IPR002625">
    <property type="entry name" value="Smr_dom"/>
</dbReference>
<feature type="domain" description="Smr" evidence="8">
    <location>
        <begin position="46"/>
        <end position="108"/>
    </location>
</feature>
<evidence type="ECO:0000256" key="5">
    <source>
        <dbReference type="ARBA" id="ARBA00023163"/>
    </source>
</evidence>
<feature type="region of interest" description="Disordered" evidence="7">
    <location>
        <begin position="507"/>
        <end position="529"/>
    </location>
</feature>
<reference evidence="9 10" key="2">
    <citation type="submission" date="2018-11" db="EMBL/GenBank/DDBJ databases">
        <authorList>
            <consortium name="Pathogen Informatics"/>
        </authorList>
    </citation>
    <scope>NUCLEOTIDE SEQUENCE [LARGE SCALE GENOMIC DNA]</scope>
</reference>
<dbReference type="WBParaSite" id="TCLT_0000170301-mRNA-1">
    <property type="protein sequence ID" value="TCLT_0000170301-mRNA-1"/>
    <property type="gene ID" value="TCLT_0000170301"/>
</dbReference>
<keyword evidence="4" id="KW-0805">Transcription regulation</keyword>
<gene>
    <name evidence="9" type="ORF">TCLT_LOCUS1704</name>
</gene>
<dbReference type="Proteomes" id="UP000276776">
    <property type="component" value="Unassembled WGS sequence"/>
</dbReference>
<dbReference type="CDD" id="cd22918">
    <property type="entry name" value="HFD_TAF8"/>
    <property type="match status" value="1"/>
</dbReference>
<dbReference type="EMBL" id="UYYF01000246">
    <property type="protein sequence ID" value="VDM97284.1"/>
    <property type="molecule type" value="Genomic_DNA"/>
</dbReference>
<dbReference type="InterPro" id="IPR037818">
    <property type="entry name" value="TAF8"/>
</dbReference>
<dbReference type="PANTHER" id="PTHR46469">
    <property type="entry name" value="TRANSCRIPTION INITIATION FACTOR TFIID SUBUNIT 8"/>
    <property type="match status" value="1"/>
</dbReference>
<name>A0A0N5CNE6_THECL</name>
<sequence length="529" mass="58941">MIQSAKEPSDAMFYIAQAHILAKKAKQCVSKLNELLLSANLSKFYIDLHFMSVKSALNLVQTKLSAIDRPSKLRHGPSGNELTIVTGYGKYIYGQAKIKPAVINWLQQSGFILPRTIKEYYLSNTLITDCILRSKRQHRKRSMFPVNRPVLSSPLPDKLICKSKENAASAKAIRLHPSSARVMHCLSSTSYPPTVSDYVHRRVLRQAVAAICKQVGFEVVEASALELLTHMINSYISELAATTRQMTEHAGRTISTPSDTIMGLVDIGAAVTNLPAFLKEATSKGSLVIAPPRMQNSPHVQQQLRVGSLRPRPSYIPDWFPPFPDSHTYVRTEISGEPEPSYEKAREGLALLHRNTIVSLKDFVLRTNCSISLFDAHKQRIVKKISAAAEERSHQRKAERMASVEGNVDKGMMNGGQFSAVPAASEENEQLKDAKLEYVSNVLSSMFEEENETNISLLEAEVPTFGEIIEPKTNSRPFLDALLFDVQTESTSKKRIKSSGNYIADSNPFLRPPKVPSMLDDEVTLHEHE</sequence>
<dbReference type="InterPro" id="IPR009072">
    <property type="entry name" value="Histone-fold"/>
</dbReference>
<evidence type="ECO:0000313" key="11">
    <source>
        <dbReference type="WBParaSite" id="TCLT_0000170301-mRNA-1"/>
    </source>
</evidence>
<evidence type="ECO:0000256" key="1">
    <source>
        <dbReference type="ARBA" id="ARBA00004123"/>
    </source>
</evidence>
<reference evidence="11" key="1">
    <citation type="submission" date="2017-02" db="UniProtKB">
        <authorList>
            <consortium name="WormBaseParasite"/>
        </authorList>
    </citation>
    <scope>IDENTIFICATION</scope>
</reference>